<gene>
    <name evidence="1" type="ORF">Ctaglu_35710</name>
</gene>
<evidence type="ECO:0008006" key="3">
    <source>
        <dbReference type="Google" id="ProtNLM"/>
    </source>
</evidence>
<evidence type="ECO:0000313" key="2">
    <source>
        <dbReference type="Proteomes" id="UP000287872"/>
    </source>
</evidence>
<comment type="caution">
    <text evidence="1">The sequence shown here is derived from an EMBL/GenBank/DDBJ whole genome shotgun (WGS) entry which is preliminary data.</text>
</comment>
<proteinExistence type="predicted"/>
<protein>
    <recommendedName>
        <fullName evidence="3">GGDEF domain-containing protein</fullName>
    </recommendedName>
</protein>
<dbReference type="InterPro" id="IPR029787">
    <property type="entry name" value="Nucleotide_cyclase"/>
</dbReference>
<dbReference type="AlphaFoldDB" id="A0A401UR31"/>
<dbReference type="EMBL" id="BHYK01000024">
    <property type="protein sequence ID" value="GCD11948.1"/>
    <property type="molecule type" value="Genomic_DNA"/>
</dbReference>
<sequence length="47" mass="5487">MHQCEILPEKNSGISIGYSLFPSDGVIFEELIKIADEKMYEDKQRRK</sequence>
<accession>A0A401UR31</accession>
<organism evidence="1 2">
    <name type="scientific">Clostridium tagluense</name>
    <dbReference type="NCBI Taxonomy" id="360422"/>
    <lineage>
        <taxon>Bacteria</taxon>
        <taxon>Bacillati</taxon>
        <taxon>Bacillota</taxon>
        <taxon>Clostridia</taxon>
        <taxon>Eubacteriales</taxon>
        <taxon>Clostridiaceae</taxon>
        <taxon>Clostridium</taxon>
    </lineage>
</organism>
<dbReference type="Proteomes" id="UP000287872">
    <property type="component" value="Unassembled WGS sequence"/>
</dbReference>
<dbReference type="SUPFAM" id="SSF55073">
    <property type="entry name" value="Nucleotide cyclase"/>
    <property type="match status" value="1"/>
</dbReference>
<evidence type="ECO:0000313" key="1">
    <source>
        <dbReference type="EMBL" id="GCD11948.1"/>
    </source>
</evidence>
<keyword evidence="2" id="KW-1185">Reference proteome</keyword>
<dbReference type="OrthoDB" id="9805474at2"/>
<dbReference type="InterPro" id="IPR043128">
    <property type="entry name" value="Rev_trsase/Diguanyl_cyclase"/>
</dbReference>
<name>A0A401UR31_9CLOT</name>
<dbReference type="Gene3D" id="3.30.70.270">
    <property type="match status" value="1"/>
</dbReference>
<reference evidence="1 2" key="1">
    <citation type="submission" date="2018-11" db="EMBL/GenBank/DDBJ databases">
        <title>Genome sequencing and assembly of Clostridium tagluense strain A121.</title>
        <authorList>
            <person name="Murakami T."/>
            <person name="Segawa T."/>
            <person name="Shcherbakova V.A."/>
            <person name="Mori H."/>
            <person name="Yoshimura Y."/>
        </authorList>
    </citation>
    <scope>NUCLEOTIDE SEQUENCE [LARGE SCALE GENOMIC DNA]</scope>
    <source>
        <strain evidence="1 2">A121</strain>
    </source>
</reference>